<dbReference type="InterPro" id="IPR005119">
    <property type="entry name" value="LysR_subst-bd"/>
</dbReference>
<dbReference type="PROSITE" id="PS50931">
    <property type="entry name" value="HTH_LYSR"/>
    <property type="match status" value="1"/>
</dbReference>
<evidence type="ECO:0000256" key="4">
    <source>
        <dbReference type="ARBA" id="ARBA00023163"/>
    </source>
</evidence>
<dbReference type="Proteomes" id="UP000217005">
    <property type="component" value="Unassembled WGS sequence"/>
</dbReference>
<comment type="caution">
    <text evidence="6">The sequence shown here is derived from an EMBL/GenBank/DDBJ whole genome shotgun (WGS) entry which is preliminary data.</text>
</comment>
<dbReference type="Pfam" id="PF00126">
    <property type="entry name" value="HTH_1"/>
    <property type="match status" value="1"/>
</dbReference>
<protein>
    <submittedName>
        <fullName evidence="6">LysR family transcriptional regulator</fullName>
    </submittedName>
</protein>
<evidence type="ECO:0000259" key="5">
    <source>
        <dbReference type="PROSITE" id="PS50931"/>
    </source>
</evidence>
<dbReference type="PRINTS" id="PR00039">
    <property type="entry name" value="HTHLYSR"/>
</dbReference>
<comment type="similarity">
    <text evidence="1">Belongs to the LysR transcriptional regulatory family.</text>
</comment>
<keyword evidence="4" id="KW-0804">Transcription</keyword>
<evidence type="ECO:0000313" key="7">
    <source>
        <dbReference type="Proteomes" id="UP000217005"/>
    </source>
</evidence>
<evidence type="ECO:0000313" key="6">
    <source>
        <dbReference type="EMBL" id="OZI33163.1"/>
    </source>
</evidence>
<dbReference type="InterPro" id="IPR036388">
    <property type="entry name" value="WH-like_DNA-bd_sf"/>
</dbReference>
<dbReference type="PANTHER" id="PTHR30419">
    <property type="entry name" value="HTH-TYPE TRANSCRIPTIONAL REGULATOR YBHD"/>
    <property type="match status" value="1"/>
</dbReference>
<evidence type="ECO:0000256" key="3">
    <source>
        <dbReference type="ARBA" id="ARBA00023125"/>
    </source>
</evidence>
<gene>
    <name evidence="6" type="ORF">CEG14_20180</name>
</gene>
<dbReference type="GO" id="GO:0005829">
    <property type="term" value="C:cytosol"/>
    <property type="evidence" value="ECO:0007669"/>
    <property type="project" value="TreeGrafter"/>
</dbReference>
<dbReference type="AlphaFoldDB" id="A0A261S9S9"/>
<dbReference type="GO" id="GO:0003700">
    <property type="term" value="F:DNA-binding transcription factor activity"/>
    <property type="evidence" value="ECO:0007669"/>
    <property type="project" value="InterPro"/>
</dbReference>
<dbReference type="SUPFAM" id="SSF53850">
    <property type="entry name" value="Periplasmic binding protein-like II"/>
    <property type="match status" value="1"/>
</dbReference>
<dbReference type="InterPro" id="IPR000847">
    <property type="entry name" value="LysR_HTH_N"/>
</dbReference>
<dbReference type="Pfam" id="PF03466">
    <property type="entry name" value="LysR_substrate"/>
    <property type="match status" value="1"/>
</dbReference>
<keyword evidence="3" id="KW-0238">DNA-binding</keyword>
<dbReference type="EMBL" id="NEVL01000004">
    <property type="protein sequence ID" value="OZI33163.1"/>
    <property type="molecule type" value="Genomic_DNA"/>
</dbReference>
<evidence type="ECO:0000256" key="2">
    <source>
        <dbReference type="ARBA" id="ARBA00023015"/>
    </source>
</evidence>
<dbReference type="CDD" id="cd08440">
    <property type="entry name" value="PBP2_LTTR_like_4"/>
    <property type="match status" value="1"/>
</dbReference>
<dbReference type="InterPro" id="IPR036390">
    <property type="entry name" value="WH_DNA-bd_sf"/>
</dbReference>
<reference evidence="6 7" key="1">
    <citation type="submission" date="2017-05" db="EMBL/GenBank/DDBJ databases">
        <title>Complete and WGS of Bordetella genogroups.</title>
        <authorList>
            <person name="Spilker T."/>
            <person name="LiPuma J."/>
        </authorList>
    </citation>
    <scope>NUCLEOTIDE SEQUENCE [LARGE SCALE GENOMIC DNA]</scope>
    <source>
        <strain evidence="6 7">AU17610</strain>
    </source>
</reference>
<dbReference type="Gene3D" id="1.10.10.10">
    <property type="entry name" value="Winged helix-like DNA-binding domain superfamily/Winged helix DNA-binding domain"/>
    <property type="match status" value="1"/>
</dbReference>
<name>A0A261S9S9_9BORD</name>
<organism evidence="6 7">
    <name type="scientific">Bordetella genomosp. 1</name>
    <dbReference type="NCBI Taxonomy" id="1395607"/>
    <lineage>
        <taxon>Bacteria</taxon>
        <taxon>Pseudomonadati</taxon>
        <taxon>Pseudomonadota</taxon>
        <taxon>Betaproteobacteria</taxon>
        <taxon>Burkholderiales</taxon>
        <taxon>Alcaligenaceae</taxon>
        <taxon>Bordetella</taxon>
    </lineage>
</organism>
<keyword evidence="2" id="KW-0805">Transcription regulation</keyword>
<proteinExistence type="inferred from homology"/>
<dbReference type="Gene3D" id="3.40.190.290">
    <property type="match status" value="1"/>
</dbReference>
<dbReference type="GO" id="GO:0003677">
    <property type="term" value="F:DNA binding"/>
    <property type="evidence" value="ECO:0007669"/>
    <property type="project" value="UniProtKB-KW"/>
</dbReference>
<sequence>MKAPARVMATDAKCRVSSLQTSNFHEISLDRNKCASPPGLGTIAASCGSRIMGITLRQLRAFCAVYELKNFTRAAEALNLTQSTVSKLCSDLEKAIGMALFERSARGVELLEGAAELYVYAQEAFGSLRAAERSLSSLADLERGEVSIAASPIMMHTLIAPVVTHFHARHPNIIFDLHELTGDEVTEHVLHGRADLGIVAMESQDPRLDCRIVYRGPMYAVVPAGHPLARHEQAAWRDLARYPHILLRGTYTVRRKMDQILQDQGLTVRSVAQTGSLTTAFAMIRGGMGITVMPGYVRNVCQEMGLKALCIADRPQTMHELSVLRRADYRLSRAADAFLTAFEAHLSEQGQPAAAGDSSLC</sequence>
<evidence type="ECO:0000256" key="1">
    <source>
        <dbReference type="ARBA" id="ARBA00009437"/>
    </source>
</evidence>
<dbReference type="OrthoDB" id="8675247at2"/>
<dbReference type="InterPro" id="IPR050950">
    <property type="entry name" value="HTH-type_LysR_regulators"/>
</dbReference>
<dbReference type="PANTHER" id="PTHR30419:SF8">
    <property type="entry name" value="NITROGEN ASSIMILATION TRANSCRIPTIONAL ACTIVATOR-RELATED"/>
    <property type="match status" value="1"/>
</dbReference>
<dbReference type="SUPFAM" id="SSF46785">
    <property type="entry name" value="Winged helix' DNA-binding domain"/>
    <property type="match status" value="1"/>
</dbReference>
<feature type="domain" description="HTH lysR-type" evidence="5">
    <location>
        <begin position="54"/>
        <end position="111"/>
    </location>
</feature>
<accession>A0A261S9S9</accession>